<evidence type="ECO:0000256" key="3">
    <source>
        <dbReference type="ARBA" id="ARBA00022679"/>
    </source>
</evidence>
<evidence type="ECO:0000256" key="5">
    <source>
        <dbReference type="ARBA" id="ARBA00022985"/>
    </source>
</evidence>
<dbReference type="Proteomes" id="UP000580856">
    <property type="component" value="Unassembled WGS sequence"/>
</dbReference>
<evidence type="ECO:0000256" key="1">
    <source>
        <dbReference type="ARBA" id="ARBA00022475"/>
    </source>
</evidence>
<name>A0A846QMI8_9BACT</name>
<keyword evidence="6" id="KW-1133">Transmembrane helix</keyword>
<organism evidence="9 10">
    <name type="scientific">Desulfobaculum xiamenense</name>
    <dbReference type="NCBI Taxonomy" id="995050"/>
    <lineage>
        <taxon>Bacteria</taxon>
        <taxon>Pseudomonadati</taxon>
        <taxon>Thermodesulfobacteriota</taxon>
        <taxon>Desulfovibrionia</taxon>
        <taxon>Desulfovibrionales</taxon>
        <taxon>Desulfovibrionaceae</taxon>
        <taxon>Desulfobaculum</taxon>
    </lineage>
</organism>
<dbReference type="PANTHER" id="PTHR48090:SF3">
    <property type="entry name" value="UNDECAPRENYL-PHOSPHATE 4-DEOXY-4-FORMAMIDO-L-ARABINOSE TRANSFERASE"/>
    <property type="match status" value="1"/>
</dbReference>
<dbReference type="InterPro" id="IPR029044">
    <property type="entry name" value="Nucleotide-diphossugar_trans"/>
</dbReference>
<sequence>MIDIKSVSLVIPVFNEEQNLPILFEEIRKAVEPLSLEWETIFVDDASTDTSLAVMKNLAQNDSHVRYLAFEKNCGQSAAFGAGFAAATGEVIITMDADLQNDPADIAKLVETITANDADMVIGWRATRRDTLVKRVSSIIANGVRNRLTRETVRDTGCSLKLMRTDMARRLPMFTGMHRFLPTLMKMQGAKVVEIPVNHRPRRHGESKYGTWDRLVASSYDLFAVCWMQKRFANYRIKEHN</sequence>
<keyword evidence="7" id="KW-0472">Membrane</keyword>
<dbReference type="AlphaFoldDB" id="A0A846QMI8"/>
<dbReference type="PANTHER" id="PTHR48090">
    <property type="entry name" value="UNDECAPRENYL-PHOSPHATE 4-DEOXY-4-FORMAMIDO-L-ARABINOSE TRANSFERASE-RELATED"/>
    <property type="match status" value="1"/>
</dbReference>
<evidence type="ECO:0000256" key="2">
    <source>
        <dbReference type="ARBA" id="ARBA00022676"/>
    </source>
</evidence>
<keyword evidence="2" id="KW-0328">Glycosyltransferase</keyword>
<proteinExistence type="predicted"/>
<dbReference type="SUPFAM" id="SSF53448">
    <property type="entry name" value="Nucleotide-diphospho-sugar transferases"/>
    <property type="match status" value="1"/>
</dbReference>
<keyword evidence="1" id="KW-1003">Cell membrane</keyword>
<dbReference type="Gene3D" id="3.90.550.10">
    <property type="entry name" value="Spore Coat Polysaccharide Biosynthesis Protein SpsA, Chain A"/>
    <property type="match status" value="1"/>
</dbReference>
<evidence type="ECO:0000313" key="10">
    <source>
        <dbReference type="Proteomes" id="UP000580856"/>
    </source>
</evidence>
<keyword evidence="4" id="KW-0812">Transmembrane</keyword>
<keyword evidence="10" id="KW-1185">Reference proteome</keyword>
<keyword evidence="5" id="KW-0448">Lipopolysaccharide biosynthesis</keyword>
<evidence type="ECO:0000256" key="6">
    <source>
        <dbReference type="ARBA" id="ARBA00022989"/>
    </source>
</evidence>
<keyword evidence="3 9" id="KW-0808">Transferase</keyword>
<evidence type="ECO:0000256" key="4">
    <source>
        <dbReference type="ARBA" id="ARBA00022692"/>
    </source>
</evidence>
<comment type="caution">
    <text evidence="9">The sequence shown here is derived from an EMBL/GenBank/DDBJ whole genome shotgun (WGS) entry which is preliminary data.</text>
</comment>
<evidence type="ECO:0000259" key="8">
    <source>
        <dbReference type="Pfam" id="PF00535"/>
    </source>
</evidence>
<protein>
    <submittedName>
        <fullName evidence="9">Glycosyltransferase involved in cell wall biosynthesis</fullName>
    </submittedName>
</protein>
<evidence type="ECO:0000256" key="7">
    <source>
        <dbReference type="ARBA" id="ARBA00023136"/>
    </source>
</evidence>
<dbReference type="GO" id="GO:0009103">
    <property type="term" value="P:lipopolysaccharide biosynthetic process"/>
    <property type="evidence" value="ECO:0007669"/>
    <property type="project" value="UniProtKB-KW"/>
</dbReference>
<dbReference type="RefSeq" id="WP_167941469.1">
    <property type="nucleotide sequence ID" value="NZ_JAATJA010000002.1"/>
</dbReference>
<evidence type="ECO:0000313" key="9">
    <source>
        <dbReference type="EMBL" id="NJB68397.1"/>
    </source>
</evidence>
<gene>
    <name evidence="9" type="ORF">GGQ74_002070</name>
</gene>
<dbReference type="GO" id="GO:0005886">
    <property type="term" value="C:plasma membrane"/>
    <property type="evidence" value="ECO:0007669"/>
    <property type="project" value="TreeGrafter"/>
</dbReference>
<accession>A0A846QMI8</accession>
<dbReference type="CDD" id="cd04187">
    <property type="entry name" value="DPM1_like_bac"/>
    <property type="match status" value="1"/>
</dbReference>
<reference evidence="9 10" key="1">
    <citation type="submission" date="2020-03" db="EMBL/GenBank/DDBJ databases">
        <title>Genomic Encyclopedia of Type Strains, Phase IV (KMG-IV): sequencing the most valuable type-strain genomes for metagenomic binning, comparative biology and taxonomic classification.</title>
        <authorList>
            <person name="Goeker M."/>
        </authorList>
    </citation>
    <scope>NUCLEOTIDE SEQUENCE [LARGE SCALE GENOMIC DNA]</scope>
    <source>
        <strain evidence="9 10">DSM 24233</strain>
    </source>
</reference>
<dbReference type="InterPro" id="IPR001173">
    <property type="entry name" value="Glyco_trans_2-like"/>
</dbReference>
<feature type="domain" description="Glycosyltransferase 2-like" evidence="8">
    <location>
        <begin position="8"/>
        <end position="169"/>
    </location>
</feature>
<dbReference type="Pfam" id="PF00535">
    <property type="entry name" value="Glycos_transf_2"/>
    <property type="match status" value="1"/>
</dbReference>
<dbReference type="EMBL" id="JAATJA010000002">
    <property type="protein sequence ID" value="NJB68397.1"/>
    <property type="molecule type" value="Genomic_DNA"/>
</dbReference>
<dbReference type="InterPro" id="IPR050256">
    <property type="entry name" value="Glycosyltransferase_2"/>
</dbReference>
<dbReference type="GO" id="GO:0099621">
    <property type="term" value="F:undecaprenyl-phosphate 4-deoxy-4-formamido-L-arabinose transferase activity"/>
    <property type="evidence" value="ECO:0007669"/>
    <property type="project" value="TreeGrafter"/>
</dbReference>